<dbReference type="OrthoDB" id="4177029at2759"/>
<gene>
    <name evidence="1" type="ORF">ASPZODRAFT_14495</name>
</gene>
<dbReference type="AlphaFoldDB" id="A0A1L9SMT0"/>
<dbReference type="Proteomes" id="UP000184188">
    <property type="component" value="Unassembled WGS sequence"/>
</dbReference>
<sequence>MPYTTFWYCCHCDYGPHELRYDHCVDCHRKRCGNCRVQKTQTGTDNHHSHDAVSPCPSAVLDMGHSHFEHGLKDSTSSPKAVPDDVFRPSARGPLVNDLAQANFMELVAPSAHVCSTTYLYFCCECGDGPKVYDHQQRCVICDHVACEYCKPFK</sequence>
<protein>
    <submittedName>
        <fullName evidence="1">Uncharacterized protein</fullName>
    </submittedName>
</protein>
<dbReference type="VEuPathDB" id="FungiDB:ASPZODRAFT_14495"/>
<reference evidence="2" key="1">
    <citation type="journal article" date="2017" name="Genome Biol.">
        <title>Comparative genomics reveals high biological diversity and specific adaptations in the industrially and medically important fungal genus Aspergillus.</title>
        <authorList>
            <person name="de Vries R.P."/>
            <person name="Riley R."/>
            <person name="Wiebenga A."/>
            <person name="Aguilar-Osorio G."/>
            <person name="Amillis S."/>
            <person name="Uchima C.A."/>
            <person name="Anderluh G."/>
            <person name="Asadollahi M."/>
            <person name="Askin M."/>
            <person name="Barry K."/>
            <person name="Battaglia E."/>
            <person name="Bayram O."/>
            <person name="Benocci T."/>
            <person name="Braus-Stromeyer S.A."/>
            <person name="Caldana C."/>
            <person name="Canovas D."/>
            <person name="Cerqueira G.C."/>
            <person name="Chen F."/>
            <person name="Chen W."/>
            <person name="Choi C."/>
            <person name="Clum A."/>
            <person name="Dos Santos R.A."/>
            <person name="Damasio A.R."/>
            <person name="Diallinas G."/>
            <person name="Emri T."/>
            <person name="Fekete E."/>
            <person name="Flipphi M."/>
            <person name="Freyberg S."/>
            <person name="Gallo A."/>
            <person name="Gournas C."/>
            <person name="Habgood R."/>
            <person name="Hainaut M."/>
            <person name="Harispe M.L."/>
            <person name="Henrissat B."/>
            <person name="Hilden K.S."/>
            <person name="Hope R."/>
            <person name="Hossain A."/>
            <person name="Karabika E."/>
            <person name="Karaffa L."/>
            <person name="Karanyi Z."/>
            <person name="Krasevec N."/>
            <person name="Kuo A."/>
            <person name="Kusch H."/>
            <person name="LaButti K."/>
            <person name="Lagendijk E.L."/>
            <person name="Lapidus A."/>
            <person name="Levasseur A."/>
            <person name="Lindquist E."/>
            <person name="Lipzen A."/>
            <person name="Logrieco A.F."/>
            <person name="MacCabe A."/>
            <person name="Maekelae M.R."/>
            <person name="Malavazi I."/>
            <person name="Melin P."/>
            <person name="Meyer V."/>
            <person name="Mielnichuk N."/>
            <person name="Miskei M."/>
            <person name="Molnar A.P."/>
            <person name="Mule G."/>
            <person name="Ngan C.Y."/>
            <person name="Orejas M."/>
            <person name="Orosz E."/>
            <person name="Ouedraogo J.P."/>
            <person name="Overkamp K.M."/>
            <person name="Park H.-S."/>
            <person name="Perrone G."/>
            <person name="Piumi F."/>
            <person name="Punt P.J."/>
            <person name="Ram A.F."/>
            <person name="Ramon A."/>
            <person name="Rauscher S."/>
            <person name="Record E."/>
            <person name="Riano-Pachon D.M."/>
            <person name="Robert V."/>
            <person name="Roehrig J."/>
            <person name="Ruller R."/>
            <person name="Salamov A."/>
            <person name="Salih N.S."/>
            <person name="Samson R.A."/>
            <person name="Sandor E."/>
            <person name="Sanguinetti M."/>
            <person name="Schuetze T."/>
            <person name="Sepcic K."/>
            <person name="Shelest E."/>
            <person name="Sherlock G."/>
            <person name="Sophianopoulou V."/>
            <person name="Squina F.M."/>
            <person name="Sun H."/>
            <person name="Susca A."/>
            <person name="Todd R.B."/>
            <person name="Tsang A."/>
            <person name="Unkles S.E."/>
            <person name="van de Wiele N."/>
            <person name="van Rossen-Uffink D."/>
            <person name="Oliveira J.V."/>
            <person name="Vesth T.C."/>
            <person name="Visser J."/>
            <person name="Yu J.-H."/>
            <person name="Zhou M."/>
            <person name="Andersen M.R."/>
            <person name="Archer D.B."/>
            <person name="Baker S.E."/>
            <person name="Benoit I."/>
            <person name="Brakhage A.A."/>
            <person name="Braus G.H."/>
            <person name="Fischer R."/>
            <person name="Frisvad J.C."/>
            <person name="Goldman G.H."/>
            <person name="Houbraken J."/>
            <person name="Oakley B."/>
            <person name="Pocsi I."/>
            <person name="Scazzocchio C."/>
            <person name="Seiboth B."/>
            <person name="vanKuyk P.A."/>
            <person name="Wortman J."/>
            <person name="Dyer P.S."/>
            <person name="Grigoriev I.V."/>
        </authorList>
    </citation>
    <scope>NUCLEOTIDE SEQUENCE [LARGE SCALE GENOMIC DNA]</scope>
    <source>
        <strain evidence="2">CBS 506.65</strain>
    </source>
</reference>
<organism evidence="1 2">
    <name type="scientific">Penicilliopsis zonata CBS 506.65</name>
    <dbReference type="NCBI Taxonomy" id="1073090"/>
    <lineage>
        <taxon>Eukaryota</taxon>
        <taxon>Fungi</taxon>
        <taxon>Dikarya</taxon>
        <taxon>Ascomycota</taxon>
        <taxon>Pezizomycotina</taxon>
        <taxon>Eurotiomycetes</taxon>
        <taxon>Eurotiomycetidae</taxon>
        <taxon>Eurotiales</taxon>
        <taxon>Aspergillaceae</taxon>
        <taxon>Penicilliopsis</taxon>
    </lineage>
</organism>
<name>A0A1L9SMT0_9EURO</name>
<dbReference type="GeneID" id="34611523"/>
<evidence type="ECO:0000313" key="1">
    <source>
        <dbReference type="EMBL" id="OJJ48354.1"/>
    </source>
</evidence>
<proteinExistence type="predicted"/>
<dbReference type="RefSeq" id="XP_022582864.1">
    <property type="nucleotide sequence ID" value="XM_022725058.1"/>
</dbReference>
<keyword evidence="2" id="KW-1185">Reference proteome</keyword>
<evidence type="ECO:0000313" key="2">
    <source>
        <dbReference type="Proteomes" id="UP000184188"/>
    </source>
</evidence>
<dbReference type="EMBL" id="KV878339">
    <property type="protein sequence ID" value="OJJ48354.1"/>
    <property type="molecule type" value="Genomic_DNA"/>
</dbReference>
<accession>A0A1L9SMT0</accession>